<feature type="transmembrane region" description="Helical" evidence="2">
    <location>
        <begin position="275"/>
        <end position="293"/>
    </location>
</feature>
<evidence type="ECO:0000259" key="3">
    <source>
        <dbReference type="Pfam" id="PF01757"/>
    </source>
</evidence>
<dbReference type="PANTHER" id="PTHR23028:SF53">
    <property type="entry name" value="ACYL_TRANSF_3 DOMAIN-CONTAINING PROTEIN"/>
    <property type="match status" value="1"/>
</dbReference>
<keyword evidence="2" id="KW-0812">Transmembrane</keyword>
<feature type="transmembrane region" description="Helical" evidence="2">
    <location>
        <begin position="179"/>
        <end position="198"/>
    </location>
</feature>
<dbReference type="GeneID" id="77932200"/>
<feature type="transmembrane region" description="Helical" evidence="2">
    <location>
        <begin position="110"/>
        <end position="130"/>
    </location>
</feature>
<dbReference type="GO" id="GO:0000271">
    <property type="term" value="P:polysaccharide biosynthetic process"/>
    <property type="evidence" value="ECO:0007669"/>
    <property type="project" value="TreeGrafter"/>
</dbReference>
<reference evidence="4 5" key="1">
    <citation type="submission" date="2018-09" db="EMBL/GenBank/DDBJ databases">
        <authorList>
            <person name="Ulbrich M.C."/>
            <person name="Stoner T.H."/>
            <person name="Garlena R.A."/>
            <person name="Russell D.A."/>
            <person name="Pope W.H."/>
            <person name="Jacobs-Sera D."/>
            <person name="Hatfull G.F."/>
        </authorList>
    </citation>
    <scope>NUCLEOTIDE SEQUENCE [LARGE SCALE GENOMIC DNA]</scope>
</reference>
<feature type="transmembrane region" description="Helical" evidence="2">
    <location>
        <begin position="241"/>
        <end position="263"/>
    </location>
</feature>
<feature type="transmembrane region" description="Helical" evidence="2">
    <location>
        <begin position="83"/>
        <end position="104"/>
    </location>
</feature>
<dbReference type="RefSeq" id="YP_010656320.1">
    <property type="nucleotide sequence ID" value="NC_070837.1"/>
</dbReference>
<name>A0A3G2KG00_9CAUD</name>
<evidence type="ECO:0000256" key="1">
    <source>
        <dbReference type="SAM" id="MobiDB-lite"/>
    </source>
</evidence>
<accession>A0A3G2KG00</accession>
<sequence>MTFNEFRDARLIPGLDGLRAISVLLVLSWHAGDALWQPARGYLGVTLFFVISGFLITTLLLREEDDFGRVSIWRFYVRRLFRITPLYYFTLLVYAVLVLGLGMAGPADSFASRSLLLATFNGEFAGSGAFSHAWSLGVEEKFYLLWPVLGFAIVPLMRHRLLTAVFLLVVALVSAPFDGWNYLAIYVPIVAGVILAVLMHKESTFWVIAWLTKPVVKVAILTALIYSAIINEETTFVHIPVGLLATLAMPTFVLSRGVVAAVLGWRPLAYVGQRAYGIYLVHIIVLLGVSRLLPESDSAPAAILRFVVVACVAVGAAEVLWRLIESPLIGVGRKLTARKSPEGPRSRARGRRVRLAGPESS</sequence>
<gene>
    <name evidence="4" type="primary">34</name>
    <name evidence="4" type="ORF">PBI_FAJA_34</name>
</gene>
<dbReference type="PANTHER" id="PTHR23028">
    <property type="entry name" value="ACETYLTRANSFERASE"/>
    <property type="match status" value="1"/>
</dbReference>
<dbReference type="InterPro" id="IPR002656">
    <property type="entry name" value="Acyl_transf_3_dom"/>
</dbReference>
<keyword evidence="2" id="KW-1133">Transmembrane helix</keyword>
<evidence type="ECO:0000256" key="2">
    <source>
        <dbReference type="SAM" id="Phobius"/>
    </source>
</evidence>
<dbReference type="EMBL" id="MH834612">
    <property type="protein sequence ID" value="AYN57887.1"/>
    <property type="molecule type" value="Genomic_DNA"/>
</dbReference>
<proteinExistence type="predicted"/>
<keyword evidence="5" id="KW-1185">Reference proteome</keyword>
<dbReference type="Proteomes" id="UP000280317">
    <property type="component" value="Segment"/>
</dbReference>
<feature type="transmembrane region" description="Helical" evidence="2">
    <location>
        <begin position="205"/>
        <end position="229"/>
    </location>
</feature>
<dbReference type="KEGG" id="vg:77932200"/>
<feature type="domain" description="Acyltransferase 3" evidence="3">
    <location>
        <begin position="13"/>
        <end position="317"/>
    </location>
</feature>
<organism evidence="4 5">
    <name type="scientific">Arthrobacter phage Faja</name>
    <dbReference type="NCBI Taxonomy" id="2419957"/>
    <lineage>
        <taxon>Viruses</taxon>
        <taxon>Duplodnaviria</taxon>
        <taxon>Heunggongvirae</taxon>
        <taxon>Uroviricota</taxon>
        <taxon>Caudoviricetes</taxon>
        <taxon>Fajavirus</taxon>
        <taxon>Fajavirus faja</taxon>
    </lineage>
</organism>
<dbReference type="Pfam" id="PF01757">
    <property type="entry name" value="Acyl_transf_3"/>
    <property type="match status" value="1"/>
</dbReference>
<feature type="transmembrane region" description="Helical" evidence="2">
    <location>
        <begin position="42"/>
        <end position="62"/>
    </location>
</feature>
<dbReference type="GO" id="GO:0016747">
    <property type="term" value="F:acyltransferase activity, transferring groups other than amino-acyl groups"/>
    <property type="evidence" value="ECO:0007669"/>
    <property type="project" value="InterPro"/>
</dbReference>
<dbReference type="GO" id="GO:0016020">
    <property type="term" value="C:membrane"/>
    <property type="evidence" value="ECO:0007669"/>
    <property type="project" value="TreeGrafter"/>
</dbReference>
<evidence type="ECO:0000313" key="4">
    <source>
        <dbReference type="EMBL" id="AYN57887.1"/>
    </source>
</evidence>
<dbReference type="InterPro" id="IPR050879">
    <property type="entry name" value="Acyltransferase_3"/>
</dbReference>
<evidence type="ECO:0000313" key="5">
    <source>
        <dbReference type="Proteomes" id="UP000280317"/>
    </source>
</evidence>
<feature type="region of interest" description="Disordered" evidence="1">
    <location>
        <begin position="337"/>
        <end position="361"/>
    </location>
</feature>
<feature type="transmembrane region" description="Helical" evidence="2">
    <location>
        <begin position="299"/>
        <end position="324"/>
    </location>
</feature>
<protein>
    <recommendedName>
        <fullName evidence="3">Acyltransferase 3 domain-containing protein</fullName>
    </recommendedName>
</protein>
<keyword evidence="2" id="KW-0472">Membrane</keyword>
<feature type="transmembrane region" description="Helical" evidence="2">
    <location>
        <begin position="142"/>
        <end position="173"/>
    </location>
</feature>